<keyword evidence="3" id="KW-0255">Endonuclease</keyword>
<evidence type="ECO:0000256" key="1">
    <source>
        <dbReference type="SAM" id="MobiDB-lite"/>
    </source>
</evidence>
<evidence type="ECO:0000313" key="3">
    <source>
        <dbReference type="EMBL" id="NEM90184.1"/>
    </source>
</evidence>
<protein>
    <submittedName>
        <fullName evidence="3">HNH endonuclease</fullName>
    </submittedName>
</protein>
<organism evidence="3 4">
    <name type="scientific">Galbitalea soli</name>
    <dbReference type="NCBI Taxonomy" id="1268042"/>
    <lineage>
        <taxon>Bacteria</taxon>
        <taxon>Bacillati</taxon>
        <taxon>Actinomycetota</taxon>
        <taxon>Actinomycetes</taxon>
        <taxon>Micrococcales</taxon>
        <taxon>Microbacteriaceae</taxon>
        <taxon>Galbitalea</taxon>
    </lineage>
</organism>
<feature type="domain" description="GmrSD restriction endonucleases C-terminal" evidence="2">
    <location>
        <begin position="158"/>
        <end position="273"/>
    </location>
</feature>
<keyword evidence="3" id="KW-0378">Hydrolase</keyword>
<gene>
    <name evidence="3" type="ORF">G3T37_02295</name>
</gene>
<feature type="region of interest" description="Disordered" evidence="1">
    <location>
        <begin position="1"/>
        <end position="30"/>
    </location>
</feature>
<dbReference type="AlphaFoldDB" id="A0A7C9TPV0"/>
<dbReference type="Proteomes" id="UP000479756">
    <property type="component" value="Unassembled WGS sequence"/>
</dbReference>
<evidence type="ECO:0000259" key="2">
    <source>
        <dbReference type="Pfam" id="PF07510"/>
    </source>
</evidence>
<keyword evidence="3" id="KW-0540">Nuclease</keyword>
<dbReference type="PANTHER" id="PTHR24094">
    <property type="entry name" value="SECRETED PROTEIN"/>
    <property type="match status" value="1"/>
</dbReference>
<keyword evidence="4" id="KW-1185">Reference proteome</keyword>
<reference evidence="3 4" key="1">
    <citation type="journal article" date="2014" name="Int. J. Syst. Evol. Microbiol.">
        <title>Description of Galbitalea soli gen. nov., sp. nov., and Frondihabitans sucicola sp. nov.</title>
        <authorList>
            <person name="Kim S.J."/>
            <person name="Lim J.M."/>
            <person name="Ahn J.H."/>
            <person name="Weon H.Y."/>
            <person name="Hamada M."/>
            <person name="Suzuki K."/>
            <person name="Ahn T.Y."/>
            <person name="Kwon S.W."/>
        </authorList>
    </citation>
    <scope>NUCLEOTIDE SEQUENCE [LARGE SCALE GENOMIC DNA]</scope>
    <source>
        <strain evidence="3 4">NBRC 108727</strain>
    </source>
</reference>
<dbReference type="PANTHER" id="PTHR24094:SF15">
    <property type="entry name" value="AMP-DEPENDENT SYNTHETASE_LIGASE DOMAIN-CONTAINING PROTEIN-RELATED"/>
    <property type="match status" value="1"/>
</dbReference>
<dbReference type="InterPro" id="IPR011089">
    <property type="entry name" value="GmrSD_C"/>
</dbReference>
<dbReference type="GO" id="GO:0004519">
    <property type="term" value="F:endonuclease activity"/>
    <property type="evidence" value="ECO:0007669"/>
    <property type="project" value="UniProtKB-KW"/>
</dbReference>
<comment type="caution">
    <text evidence="3">The sequence shown here is derived from an EMBL/GenBank/DDBJ whole genome shotgun (WGS) entry which is preliminary data.</text>
</comment>
<accession>A0A7C9TPV0</accession>
<sequence>MLAESTVLSSHGLERSPSTRLSTARPGDPRDARSYARIVSALPRRRASAAIAPAALLLVVLLSGCSTSEIDWPGPSGATGGDQGGSAAPSPTVTGAPGSALALLATLPVKGRAPKTGYDRVGDFGQAWLDVDHNGCDTRNDILGRDLTRIVRQGTCRVLRGDRLDPYTGKVIHFVRGNATSTLVQIDHVVPLSNAWQTGAQAIGMSAREHLANDPLNLLAVDGATNEQKSDSDAASWLPPRRSFWCSYVARQISVKAKYRLWVTTAERDAMRRVLATCPTQPGYR</sequence>
<name>A0A7C9TPV0_9MICO</name>
<dbReference type="EMBL" id="JAAGWZ010000001">
    <property type="protein sequence ID" value="NEM90184.1"/>
    <property type="molecule type" value="Genomic_DNA"/>
</dbReference>
<dbReference type="Pfam" id="PF07510">
    <property type="entry name" value="GmrSD_C"/>
    <property type="match status" value="1"/>
</dbReference>
<evidence type="ECO:0000313" key="4">
    <source>
        <dbReference type="Proteomes" id="UP000479756"/>
    </source>
</evidence>
<feature type="region of interest" description="Disordered" evidence="1">
    <location>
        <begin position="72"/>
        <end position="93"/>
    </location>
</feature>
<proteinExistence type="predicted"/>